<dbReference type="Proteomes" id="UP001433508">
    <property type="component" value="Unassembled WGS sequence"/>
</dbReference>
<accession>A0ACC3SS12</accession>
<sequence>MNPETRSRNSKRNSTACEHCRAARVRCQASEQPGVCERCLALKRECISRTRPRPRRWERIWGTGDTGPSPQSPGHLGTFSINYTVPVKADLNDNFETLREMHDQALDLILLEEDPVDSLQSASKSVSLPSPSSLSNQSHPISDIWRQPLFDMASAESLLYTFKSMVNYLPFIFFPGDSPVSYLATTKPFTLLSILTVASGSTMVQKHALYDDEFRKALGLKYVSGGEKSLELLQGLLIYCAWYPFHLRPKNGQLVRYLRIAADLIHDLHLDENLLTMPDPLGREVTDFELDKIRAYLAYLYLVSTYIVVWRGERDLPTNCPPWASTAIDILQHNAQVDGDNTLVALVRLSSLFSDASKAINERDVLTVQNSRLILIGLEQQYHELQHSMNHLIIGFEVTRMQAMFVDVFLDCGSLLAFPVAKTYLSAKITCFPPPLSKICSATKKIRALLDYVGELEGSSLLSFTINDWTRLIVVLTLSFRLSFPLSLCPEFDSACARSELQLDQFLSKMSHGADVTALNDLLSASRSMLGLAKSKYDRRLGSLGGPLSVAPASRVFGCPVMDGSLRTSVEQWEPNFTNLSGWTDAGEPKNLPLFYDVWATTTIGWGNASDIPYDTVEESLCTSPQL</sequence>
<protein>
    <submittedName>
        <fullName evidence="1">Uncharacterized protein</fullName>
    </submittedName>
</protein>
<organism evidence="1 2">
    <name type="scientific">Lipomyces kononenkoae</name>
    <name type="common">Yeast</name>
    <dbReference type="NCBI Taxonomy" id="34357"/>
    <lineage>
        <taxon>Eukaryota</taxon>
        <taxon>Fungi</taxon>
        <taxon>Dikarya</taxon>
        <taxon>Ascomycota</taxon>
        <taxon>Saccharomycotina</taxon>
        <taxon>Lipomycetes</taxon>
        <taxon>Lipomycetales</taxon>
        <taxon>Lipomycetaceae</taxon>
        <taxon>Lipomyces</taxon>
    </lineage>
</organism>
<comment type="caution">
    <text evidence="1">The sequence shown here is derived from an EMBL/GenBank/DDBJ whole genome shotgun (WGS) entry which is preliminary data.</text>
</comment>
<reference evidence="2" key="1">
    <citation type="journal article" date="2024" name="Front. Bioeng. Biotechnol.">
        <title>Genome-scale model development and genomic sequencing of the oleaginous clade Lipomyces.</title>
        <authorList>
            <person name="Czajka J.J."/>
            <person name="Han Y."/>
            <person name="Kim J."/>
            <person name="Mondo S.J."/>
            <person name="Hofstad B.A."/>
            <person name="Robles A."/>
            <person name="Haridas S."/>
            <person name="Riley R."/>
            <person name="LaButti K."/>
            <person name="Pangilinan J."/>
            <person name="Andreopoulos W."/>
            <person name="Lipzen A."/>
            <person name="Yan J."/>
            <person name="Wang M."/>
            <person name="Ng V."/>
            <person name="Grigoriev I.V."/>
            <person name="Spatafora J.W."/>
            <person name="Magnuson J.K."/>
            <person name="Baker S.E."/>
            <person name="Pomraning K.R."/>
        </authorList>
    </citation>
    <scope>NUCLEOTIDE SEQUENCE [LARGE SCALE GENOMIC DNA]</scope>
    <source>
        <strain evidence="2">CBS 7786</strain>
    </source>
</reference>
<evidence type="ECO:0000313" key="1">
    <source>
        <dbReference type="EMBL" id="KAK9234174.1"/>
    </source>
</evidence>
<dbReference type="EMBL" id="MU971505">
    <property type="protein sequence ID" value="KAK9234174.1"/>
    <property type="molecule type" value="Genomic_DNA"/>
</dbReference>
<name>A0ACC3SS12_LIPKO</name>
<gene>
    <name evidence="1" type="ORF">V1525DRAFT_435868</name>
</gene>
<proteinExistence type="predicted"/>
<evidence type="ECO:0000313" key="2">
    <source>
        <dbReference type="Proteomes" id="UP001433508"/>
    </source>
</evidence>
<keyword evidence="2" id="KW-1185">Reference proteome</keyword>